<feature type="transmembrane region" description="Helical" evidence="6">
    <location>
        <begin position="143"/>
        <end position="162"/>
    </location>
</feature>
<evidence type="ECO:0000313" key="8">
    <source>
        <dbReference type="EMBL" id="CAP73936.1"/>
    </source>
</evidence>
<dbReference type="Pfam" id="PF07690">
    <property type="entry name" value="MFS_1"/>
    <property type="match status" value="1"/>
</dbReference>
<feature type="transmembrane region" description="Helical" evidence="6">
    <location>
        <begin position="479"/>
        <end position="504"/>
    </location>
</feature>
<dbReference type="InterPro" id="IPR011701">
    <property type="entry name" value="MFS"/>
</dbReference>
<dbReference type="InterPro" id="IPR036259">
    <property type="entry name" value="MFS_trans_sf"/>
</dbReference>
<feature type="transmembrane region" description="Helical" evidence="6">
    <location>
        <begin position="168"/>
        <end position="190"/>
    </location>
</feature>
<dbReference type="PANTHER" id="PTHR23501">
    <property type="entry name" value="MAJOR FACILITATOR SUPERFAMILY"/>
    <property type="match status" value="1"/>
</dbReference>
<feature type="compositionally biased region" description="Low complexity" evidence="5">
    <location>
        <begin position="11"/>
        <end position="30"/>
    </location>
</feature>
<dbReference type="EMBL" id="CU640366">
    <property type="protein sequence ID" value="CAP73936.1"/>
    <property type="molecule type" value="Genomic_DNA"/>
</dbReference>
<feature type="domain" description="Major facilitator superfamily (MFS) profile" evidence="7">
    <location>
        <begin position="78"/>
        <end position="590"/>
    </location>
</feature>
<feature type="transmembrane region" description="Helical" evidence="6">
    <location>
        <begin position="251"/>
        <end position="271"/>
    </location>
</feature>
<dbReference type="KEGG" id="pan:PODANSg9153"/>
<dbReference type="PROSITE" id="PS50850">
    <property type="entry name" value="MFS"/>
    <property type="match status" value="1"/>
</dbReference>
<evidence type="ECO:0000256" key="2">
    <source>
        <dbReference type="ARBA" id="ARBA00022692"/>
    </source>
</evidence>
<feature type="transmembrane region" description="Helical" evidence="6">
    <location>
        <begin position="567"/>
        <end position="585"/>
    </location>
</feature>
<dbReference type="OrthoDB" id="4160219at2759"/>
<feature type="compositionally biased region" description="Basic and acidic residues" evidence="5">
    <location>
        <begin position="1"/>
        <end position="10"/>
    </location>
</feature>
<sequence>MTVGLTEDRLGPGADDGSGSSTTSATIAATEQTPLLASDTSSVTIARHISLERESTVHNEPSEEDEHPPLGWKRGTAIILSMWALIFLQAANMSGISTTQSSIAEDLDAYQNAMWFTSSYMISVSSTAPLVGRLSMIFSPGVMVLICSTWFAIGAVIVSVAPTFGVFILGRVLCGVGSGGIMTLCMILVIQLTSKKKRGLWIGLVNAGFTIGVSTGAVVFGALLPVIGWVSSPSPIQPSLPELTFPLPQRLLFGSQAPLSFLAGLGVFLSIPHRPSTHHSRDKSLLTKLSSIDYLGALTLTATITSLLYALSTYTRAPLALSLLSLSLFLLIESRHPDPIIPLPILSSRGVLLSCLSQLGFMASRWTVLFYAPIFILAVRGLSPALAGSVLIPTNLGFGIGGLLVGWLHIKRSGSFWLPCLLSLFIFGCSLFELSFVSNHETRYGVYIAVVFINGLCTGAAVNYTLAHLLHLAPAKDHFIVTSLLATFRGFAGSFGTGIGGGVFNRVLRGSLTRGFLELGHGEFTDRREKLITVLVGSPAAVWQEGVLSKMERGVAVGGYEMALRKLYMGAAGVTVVVLILQWATGWKGVEDETKTDEEGIREAMVEADPAMEA</sequence>
<name>B2B807_PODAN</name>
<dbReference type="InterPro" id="IPR005829">
    <property type="entry name" value="Sugar_transporter_CS"/>
</dbReference>
<feature type="transmembrane region" description="Helical" evidence="6">
    <location>
        <begin position="113"/>
        <end position="131"/>
    </location>
</feature>
<dbReference type="PANTHER" id="PTHR23501:SF6">
    <property type="entry name" value="MULTIDRUG TRANSPORTER, PUTATIVE (AFU_ORTHOLOGUE AFUA_3G14560)-RELATED"/>
    <property type="match status" value="1"/>
</dbReference>
<protein>
    <submittedName>
        <fullName evidence="8">Podospora anserina S mat+ genomic DNA chromosome 2, supercontig 2</fullName>
    </submittedName>
</protein>
<gene>
    <name evidence="8" type="ORF">PODANS_2_12890</name>
</gene>
<reference evidence="8" key="2">
    <citation type="submission" date="2008-07" db="EMBL/GenBank/DDBJ databases">
        <authorList>
            <person name="Genoscope - CEA"/>
        </authorList>
    </citation>
    <scope>NUCLEOTIDE SEQUENCE</scope>
    <source>
        <strain evidence="8">S mat+</strain>
    </source>
</reference>
<evidence type="ECO:0000256" key="4">
    <source>
        <dbReference type="ARBA" id="ARBA00023136"/>
    </source>
</evidence>
<dbReference type="Gene3D" id="1.20.1250.20">
    <property type="entry name" value="MFS general substrate transporter like domains"/>
    <property type="match status" value="2"/>
</dbReference>
<evidence type="ECO:0000256" key="3">
    <source>
        <dbReference type="ARBA" id="ARBA00022989"/>
    </source>
</evidence>
<feature type="transmembrane region" description="Helical" evidence="6">
    <location>
        <begin position="416"/>
        <end position="437"/>
    </location>
</feature>
<proteinExistence type="predicted"/>
<feature type="transmembrane region" description="Helical" evidence="6">
    <location>
        <begin position="292"/>
        <end position="311"/>
    </location>
</feature>
<evidence type="ECO:0000256" key="6">
    <source>
        <dbReference type="SAM" id="Phobius"/>
    </source>
</evidence>
<feature type="transmembrane region" description="Helical" evidence="6">
    <location>
        <begin position="75"/>
        <end position="93"/>
    </location>
</feature>
<evidence type="ECO:0000256" key="1">
    <source>
        <dbReference type="ARBA" id="ARBA00004141"/>
    </source>
</evidence>
<feature type="transmembrane region" description="Helical" evidence="6">
    <location>
        <begin position="390"/>
        <end position="410"/>
    </location>
</feature>
<keyword evidence="3 6" id="KW-1133">Transmembrane helix</keyword>
<organism evidence="8">
    <name type="scientific">Podospora anserina (strain S / ATCC MYA-4624 / DSM 980 / FGSC 10383)</name>
    <name type="common">Pleurage anserina</name>
    <dbReference type="NCBI Taxonomy" id="515849"/>
    <lineage>
        <taxon>Eukaryota</taxon>
        <taxon>Fungi</taxon>
        <taxon>Dikarya</taxon>
        <taxon>Ascomycota</taxon>
        <taxon>Pezizomycotina</taxon>
        <taxon>Sordariomycetes</taxon>
        <taxon>Sordariomycetidae</taxon>
        <taxon>Sordariales</taxon>
        <taxon>Podosporaceae</taxon>
        <taxon>Podospora</taxon>
        <taxon>Podospora anserina</taxon>
    </lineage>
</organism>
<dbReference type="InterPro" id="IPR020846">
    <property type="entry name" value="MFS_dom"/>
</dbReference>
<reference evidence="8" key="1">
    <citation type="journal article" date="2008" name="Genome Biol.">
        <title>The genome sequence of the model ascomycete fungus Podospora anserina.</title>
        <authorList>
            <person name="Espagne E."/>
            <person name="Lespinet O."/>
            <person name="Malagnac F."/>
            <person name="Da Silva C."/>
            <person name="Jaillon O."/>
            <person name="Porcel B.M."/>
            <person name="Couloux A."/>
            <person name="Aury J.-M."/>
            <person name="Segurens B."/>
            <person name="Poulain J."/>
            <person name="Anthouard V."/>
            <person name="Grossetete S."/>
            <person name="Khalili H."/>
            <person name="Coppin E."/>
            <person name="Dequard-Chablat M."/>
            <person name="Picard M."/>
            <person name="Contamine V."/>
            <person name="Arnaise S."/>
            <person name="Bourdais A."/>
            <person name="Berteaux-Lecellier V."/>
            <person name="Gautheret D."/>
            <person name="de Vries R.P."/>
            <person name="Battaglia E."/>
            <person name="Coutinho P.M."/>
            <person name="Danchin E.G.J."/>
            <person name="Henrissat B."/>
            <person name="El Khoury R."/>
            <person name="Sainsard-Chanet A."/>
            <person name="Boivin A."/>
            <person name="Pinan-Lucarre B."/>
            <person name="Sellem C.H."/>
            <person name="Debuchy R."/>
            <person name="Wincker P."/>
            <person name="Weissenbach J."/>
            <person name="Silar P."/>
        </authorList>
    </citation>
    <scope>NUCLEOTIDE SEQUENCE [LARGE SCALE GENOMIC DNA]</scope>
    <source>
        <strain evidence="8">S mat+</strain>
    </source>
</reference>
<dbReference type="AlphaFoldDB" id="B2B807"/>
<dbReference type="GO" id="GO:0000329">
    <property type="term" value="C:fungal-type vacuole membrane"/>
    <property type="evidence" value="ECO:0007669"/>
    <property type="project" value="TreeGrafter"/>
</dbReference>
<dbReference type="VEuPathDB" id="FungiDB:PODANS_2_12890"/>
<keyword evidence="4 6" id="KW-0472">Membrane</keyword>
<keyword evidence="2 6" id="KW-0812">Transmembrane</keyword>
<evidence type="ECO:0000259" key="7">
    <source>
        <dbReference type="PROSITE" id="PS50850"/>
    </source>
</evidence>
<feature type="transmembrane region" description="Helical" evidence="6">
    <location>
        <begin position="444"/>
        <end position="467"/>
    </location>
</feature>
<dbReference type="GO" id="GO:0015174">
    <property type="term" value="F:basic amino acid transmembrane transporter activity"/>
    <property type="evidence" value="ECO:0007669"/>
    <property type="project" value="TreeGrafter"/>
</dbReference>
<dbReference type="HOGENOM" id="CLU_000960_22_3_1"/>
<dbReference type="GeneID" id="6196681"/>
<dbReference type="PROSITE" id="PS00217">
    <property type="entry name" value="SUGAR_TRANSPORT_2"/>
    <property type="match status" value="1"/>
</dbReference>
<dbReference type="SUPFAM" id="SSF103473">
    <property type="entry name" value="MFS general substrate transporter"/>
    <property type="match status" value="1"/>
</dbReference>
<comment type="subcellular location">
    <subcellularLocation>
        <location evidence="1">Membrane</location>
        <topology evidence="1">Multi-pass membrane protein</topology>
    </subcellularLocation>
</comment>
<feature type="transmembrane region" description="Helical" evidence="6">
    <location>
        <begin position="366"/>
        <end position="383"/>
    </location>
</feature>
<feature type="transmembrane region" description="Helical" evidence="6">
    <location>
        <begin position="202"/>
        <end position="231"/>
    </location>
</feature>
<accession>B2B807</accession>
<dbReference type="RefSeq" id="XP_001912107.1">
    <property type="nucleotide sequence ID" value="XM_001912072.1"/>
</dbReference>
<feature type="region of interest" description="Disordered" evidence="5">
    <location>
        <begin position="1"/>
        <end position="33"/>
    </location>
</feature>
<evidence type="ECO:0000256" key="5">
    <source>
        <dbReference type="SAM" id="MobiDB-lite"/>
    </source>
</evidence>